<dbReference type="SMART" id="SM00248">
    <property type="entry name" value="ANK"/>
    <property type="match status" value="3"/>
</dbReference>
<evidence type="ECO:0000256" key="4">
    <source>
        <dbReference type="SAM" id="MobiDB-lite"/>
    </source>
</evidence>
<dbReference type="InterPro" id="IPR036770">
    <property type="entry name" value="Ankyrin_rpt-contain_sf"/>
</dbReference>
<dbReference type="Pfam" id="PF12796">
    <property type="entry name" value="Ank_2"/>
    <property type="match status" value="1"/>
</dbReference>
<reference evidence="5" key="1">
    <citation type="submission" date="2022-07" db="EMBL/GenBank/DDBJ databases">
        <authorList>
            <person name="Trinca V."/>
            <person name="Uliana J.V.C."/>
            <person name="Torres T.T."/>
            <person name="Ward R.J."/>
            <person name="Monesi N."/>
        </authorList>
    </citation>
    <scope>NUCLEOTIDE SEQUENCE</scope>
    <source>
        <strain evidence="5">HSMRA1968</strain>
        <tissue evidence="5">Whole embryos</tissue>
    </source>
</reference>
<gene>
    <name evidence="5" type="primary">Ankrd33b_1</name>
    <name evidence="5" type="ORF">Bhyg_05470</name>
</gene>
<feature type="compositionally biased region" description="Polar residues" evidence="4">
    <location>
        <begin position="110"/>
        <end position="122"/>
    </location>
</feature>
<proteinExistence type="predicted"/>
<comment type="caution">
    <text evidence="5">The sequence shown here is derived from an EMBL/GenBank/DDBJ whole genome shotgun (WGS) entry which is preliminary data.</text>
</comment>
<feature type="compositionally biased region" description="Basic and acidic residues" evidence="4">
    <location>
        <begin position="100"/>
        <end position="109"/>
    </location>
</feature>
<dbReference type="PROSITE" id="PS50088">
    <property type="entry name" value="ANK_REPEAT"/>
    <property type="match status" value="1"/>
</dbReference>
<feature type="region of interest" description="Disordered" evidence="4">
    <location>
        <begin position="93"/>
        <end position="122"/>
    </location>
</feature>
<accession>A0A9Q0MZP8</accession>
<dbReference type="AlphaFoldDB" id="A0A9Q0MZP8"/>
<evidence type="ECO:0000256" key="1">
    <source>
        <dbReference type="ARBA" id="ARBA00022737"/>
    </source>
</evidence>
<dbReference type="PANTHER" id="PTHR24173">
    <property type="entry name" value="ANKYRIN REPEAT CONTAINING"/>
    <property type="match status" value="1"/>
</dbReference>
<dbReference type="Pfam" id="PF00023">
    <property type="entry name" value="Ank"/>
    <property type="match status" value="1"/>
</dbReference>
<feature type="repeat" description="ANK" evidence="3">
    <location>
        <begin position="402"/>
        <end position="434"/>
    </location>
</feature>
<evidence type="ECO:0000256" key="3">
    <source>
        <dbReference type="PROSITE-ProRule" id="PRU00023"/>
    </source>
</evidence>
<organism evidence="5 6">
    <name type="scientific">Pseudolycoriella hygida</name>
    <dbReference type="NCBI Taxonomy" id="35572"/>
    <lineage>
        <taxon>Eukaryota</taxon>
        <taxon>Metazoa</taxon>
        <taxon>Ecdysozoa</taxon>
        <taxon>Arthropoda</taxon>
        <taxon>Hexapoda</taxon>
        <taxon>Insecta</taxon>
        <taxon>Pterygota</taxon>
        <taxon>Neoptera</taxon>
        <taxon>Endopterygota</taxon>
        <taxon>Diptera</taxon>
        <taxon>Nematocera</taxon>
        <taxon>Sciaroidea</taxon>
        <taxon>Sciaridae</taxon>
        <taxon>Pseudolycoriella</taxon>
    </lineage>
</organism>
<name>A0A9Q0MZP8_9DIPT</name>
<evidence type="ECO:0000313" key="6">
    <source>
        <dbReference type="Proteomes" id="UP001151699"/>
    </source>
</evidence>
<dbReference type="Gene3D" id="1.25.40.20">
    <property type="entry name" value="Ankyrin repeat-containing domain"/>
    <property type="match status" value="1"/>
</dbReference>
<dbReference type="OrthoDB" id="5406014at2759"/>
<protein>
    <submittedName>
        <fullName evidence="5">Ankyrin repeat domain-containing protein 33B</fullName>
    </submittedName>
</protein>
<dbReference type="Proteomes" id="UP001151699">
    <property type="component" value="Chromosome B"/>
</dbReference>
<keyword evidence="1" id="KW-0677">Repeat</keyword>
<evidence type="ECO:0000256" key="2">
    <source>
        <dbReference type="ARBA" id="ARBA00023043"/>
    </source>
</evidence>
<dbReference type="InterPro" id="IPR002110">
    <property type="entry name" value="Ankyrin_rpt"/>
</dbReference>
<sequence length="606" mass="68732">MDSHLKASRKVRFTLPEHETDIVAFIKSRNSPGVYRPEKPSLVKAPESVDDSKVHGTLHYVNGTLNFVQDEFKPFLKEGKSEKNVVEPKYLRPCIKSPRKSRDAKRSTLENETTSQSKASPLPTSITKKFHYLIRSRSESRGRKKEILERNQKCSFGSSLDAFYFPDTMKSMPSKTPRTTAFITKPPDILTAPASNTNTTSLIERNRIRDTRSAQVLPNFATMNLNDNSPVCVEEIPRISTKIQNLPHMQQMVNNDTNYQNFTQFVDRWQFLHGTVAHLNLSSLLLKEPKMNCDTSTKIVRKKTREYKTFSVLSSNYRKRIMNIEKTPLVTSLIRACKNADLDELIKVKESICRNGITPKDLNSVDNNGRTALSYICITSYTKVLDFLLQLRGIDVNKADNEGNTPLHFAAEAGQAEIITMLITRSRSLIIDAKNNFGLTPLMKAAIQGRTECAKGLILANACPLERDPFRRLTTEQWAQLCGHKDCADLINKLIRSRIQATLLRKDFAGKMKREGIMTKLMNIIPNMKRPKLSSETDLPDLLNTMTLKESVLSSLPIVEITPANNLHLISKYKNRYATDELVNLNEDLQAIMPTKVSLRRNSCNQ</sequence>
<keyword evidence="6" id="KW-1185">Reference proteome</keyword>
<evidence type="ECO:0000313" key="5">
    <source>
        <dbReference type="EMBL" id="KAJ6640541.1"/>
    </source>
</evidence>
<dbReference type="SUPFAM" id="SSF48403">
    <property type="entry name" value="Ankyrin repeat"/>
    <property type="match status" value="1"/>
</dbReference>
<dbReference type="EMBL" id="WJQU01000002">
    <property type="protein sequence ID" value="KAJ6640541.1"/>
    <property type="molecule type" value="Genomic_DNA"/>
</dbReference>
<dbReference type="PANTHER" id="PTHR24173:SF40">
    <property type="entry name" value="AGAP006757-PA"/>
    <property type="match status" value="1"/>
</dbReference>
<dbReference type="PROSITE" id="PS50297">
    <property type="entry name" value="ANK_REP_REGION"/>
    <property type="match status" value="1"/>
</dbReference>
<keyword evidence="2 3" id="KW-0040">ANK repeat</keyword>